<proteinExistence type="inferred from homology"/>
<keyword evidence="4" id="KW-0106">Calcium</keyword>
<dbReference type="PANTHER" id="PTHR42693:SF53">
    <property type="entry name" value="ENDO-4-O-SULFATASE"/>
    <property type="match status" value="1"/>
</dbReference>
<dbReference type="Gene3D" id="3.40.720.10">
    <property type="entry name" value="Alkaline Phosphatase, subunit A"/>
    <property type="match status" value="1"/>
</dbReference>
<dbReference type="Proteomes" id="UP000325122">
    <property type="component" value="Unassembled WGS sequence"/>
</dbReference>
<sequence>MRIGPFGTRSLAAIGVVLALGIGGWFAFDRYVIYLPGLIQDMRDPISPSRPVEWAQGPDTAEARGDLPNIVLIVADDLGWNDISLHGGLSGGALPTPNIDRLAREGVQLTQTYAASATCAPSRAALMTGRYPTRFGFEFTPMPPAMARIISRAQNRQPSDPPFVFHALDQQAGEFADMAMPASEIALPELLGRAGYHSVLVGKWHLGGSQGSDPVSQGFDESLELAGLLYAPAGDASVVEARQDFDPLDEVYWAVGRAAVREGTGPRFAPDIYLTDYFTREATRVIEANRNRSFFLYLAHWAPHSPLQARREDYEALAHIEDHPTRVYGAMIRALDRSVGEVLDALEANGLADNTIVIFTSDNGGAHYIGIPGINDPYRGWKATFFDGGIRVPTFVRWPGVIEPGSRMDGLAQQIDILPTLAGIAGVDLPQDRVMDGRDLAPFLTGEADGAPHETLFWRSGHYRAVIHQGWKLQVSARPDRTWLFDLANDPFEQTDLSDVEPARVAALLALLDAHEAEQADPLWPSIVEMPVNVDRPLGRPHEEGDEHVYWPN</sequence>
<dbReference type="EMBL" id="VWOJ01000001">
    <property type="protein sequence ID" value="KAA5805096.1"/>
    <property type="molecule type" value="Genomic_DNA"/>
</dbReference>
<keyword evidence="5" id="KW-0812">Transmembrane</keyword>
<keyword evidence="5" id="KW-1133">Transmembrane helix</keyword>
<dbReference type="Pfam" id="PF00884">
    <property type="entry name" value="Sulfatase"/>
    <property type="match status" value="1"/>
</dbReference>
<dbReference type="GO" id="GO:0004065">
    <property type="term" value="F:arylsulfatase activity"/>
    <property type="evidence" value="ECO:0007669"/>
    <property type="project" value="TreeGrafter"/>
</dbReference>
<dbReference type="PROSITE" id="PS00149">
    <property type="entry name" value="SULFATASE_2"/>
    <property type="match status" value="1"/>
</dbReference>
<evidence type="ECO:0000256" key="3">
    <source>
        <dbReference type="ARBA" id="ARBA00022801"/>
    </source>
</evidence>
<dbReference type="PROSITE" id="PS00523">
    <property type="entry name" value="SULFATASE_1"/>
    <property type="match status" value="1"/>
</dbReference>
<keyword evidence="7" id="KW-0808">Transferase</keyword>
<dbReference type="InterPro" id="IPR017850">
    <property type="entry name" value="Alkaline_phosphatase_core_sf"/>
</dbReference>
<feature type="domain" description="Sulfatase N-terminal" evidence="6">
    <location>
        <begin position="68"/>
        <end position="427"/>
    </location>
</feature>
<evidence type="ECO:0000313" key="8">
    <source>
        <dbReference type="Proteomes" id="UP000325122"/>
    </source>
</evidence>
<evidence type="ECO:0000256" key="2">
    <source>
        <dbReference type="ARBA" id="ARBA00022723"/>
    </source>
</evidence>
<name>A0A5M6ZJU4_9PROT</name>
<keyword evidence="2" id="KW-0479">Metal-binding</keyword>
<comment type="caution">
    <text evidence="7">The sequence shown here is derived from an EMBL/GenBank/DDBJ whole genome shotgun (WGS) entry which is preliminary data.</text>
</comment>
<dbReference type="PANTHER" id="PTHR42693">
    <property type="entry name" value="ARYLSULFATASE FAMILY MEMBER"/>
    <property type="match status" value="1"/>
</dbReference>
<dbReference type="InterPro" id="IPR000917">
    <property type="entry name" value="Sulfatase_N"/>
</dbReference>
<evidence type="ECO:0000313" key="7">
    <source>
        <dbReference type="EMBL" id="KAA5805096.1"/>
    </source>
</evidence>
<dbReference type="RefSeq" id="WP_150022128.1">
    <property type="nucleotide sequence ID" value="NZ_VWOJ01000001.1"/>
</dbReference>
<keyword evidence="5" id="KW-0472">Membrane</keyword>
<dbReference type="GO" id="GO:0046872">
    <property type="term" value="F:metal ion binding"/>
    <property type="evidence" value="ECO:0007669"/>
    <property type="project" value="UniProtKB-KW"/>
</dbReference>
<protein>
    <submittedName>
        <fullName evidence="7">Sulfatase-like hydrolase/transferase</fullName>
    </submittedName>
</protein>
<keyword evidence="8" id="KW-1185">Reference proteome</keyword>
<dbReference type="InterPro" id="IPR024607">
    <property type="entry name" value="Sulfatase_CS"/>
</dbReference>
<evidence type="ECO:0000256" key="1">
    <source>
        <dbReference type="ARBA" id="ARBA00008779"/>
    </source>
</evidence>
<reference evidence="7 8" key="1">
    <citation type="submission" date="2019-09" db="EMBL/GenBank/DDBJ databases">
        <authorList>
            <person name="Kevbrin V."/>
            <person name="Grouzdev D.S."/>
        </authorList>
    </citation>
    <scope>NUCLEOTIDE SEQUENCE [LARGE SCALE GENOMIC DNA]</scope>
    <source>
        <strain evidence="7 8">G-192</strain>
    </source>
</reference>
<comment type="similarity">
    <text evidence="1">Belongs to the sulfatase family.</text>
</comment>
<feature type="transmembrane region" description="Helical" evidence="5">
    <location>
        <begin position="12"/>
        <end position="28"/>
    </location>
</feature>
<dbReference type="SUPFAM" id="SSF53649">
    <property type="entry name" value="Alkaline phosphatase-like"/>
    <property type="match status" value="1"/>
</dbReference>
<dbReference type="AlphaFoldDB" id="A0A5M6ZJU4"/>
<dbReference type="InterPro" id="IPR050738">
    <property type="entry name" value="Sulfatase"/>
</dbReference>
<organism evidence="7 8">
    <name type="scientific">Alkalicaulis satelles</name>
    <dbReference type="NCBI Taxonomy" id="2609175"/>
    <lineage>
        <taxon>Bacteria</taxon>
        <taxon>Pseudomonadati</taxon>
        <taxon>Pseudomonadota</taxon>
        <taxon>Alphaproteobacteria</taxon>
        <taxon>Maricaulales</taxon>
        <taxon>Maricaulaceae</taxon>
        <taxon>Alkalicaulis</taxon>
    </lineage>
</organism>
<evidence type="ECO:0000256" key="5">
    <source>
        <dbReference type="SAM" id="Phobius"/>
    </source>
</evidence>
<dbReference type="GO" id="GO:0016740">
    <property type="term" value="F:transferase activity"/>
    <property type="evidence" value="ECO:0007669"/>
    <property type="project" value="UniProtKB-KW"/>
</dbReference>
<accession>A0A5M6ZJU4</accession>
<keyword evidence="3 7" id="KW-0378">Hydrolase</keyword>
<evidence type="ECO:0000259" key="6">
    <source>
        <dbReference type="Pfam" id="PF00884"/>
    </source>
</evidence>
<gene>
    <name evidence="7" type="ORF">F1654_03655</name>
</gene>
<evidence type="ECO:0000256" key="4">
    <source>
        <dbReference type="ARBA" id="ARBA00022837"/>
    </source>
</evidence>
<dbReference type="Gene3D" id="3.30.1120.10">
    <property type="match status" value="1"/>
</dbReference>